<dbReference type="Proteomes" id="UP000232883">
    <property type="component" value="Chromosome"/>
</dbReference>
<gene>
    <name evidence="1" type="ORF">CWM47_24165</name>
</gene>
<name>A0A2K8Z479_9BACT</name>
<dbReference type="KEGG" id="spir:CWM47_24165"/>
<protein>
    <recommendedName>
        <fullName evidence="3">WYL domain-containing protein</fullName>
    </recommendedName>
</protein>
<reference evidence="1 2" key="1">
    <citation type="submission" date="2017-11" db="EMBL/GenBank/DDBJ databases">
        <title>Taxonomic description and genome sequences of Spirosoma HA7 sp. nov., isolated from pollen microhabitat of Corylus avellana.</title>
        <authorList>
            <person name="Ambika Manirajan B."/>
            <person name="Suarez C."/>
            <person name="Ratering S."/>
            <person name="Geissler-Plaum R."/>
            <person name="Cardinale M."/>
            <person name="Sylvia S."/>
        </authorList>
    </citation>
    <scope>NUCLEOTIDE SEQUENCE [LARGE SCALE GENOMIC DNA]</scope>
    <source>
        <strain evidence="1 2">HA7</strain>
    </source>
</reference>
<evidence type="ECO:0008006" key="3">
    <source>
        <dbReference type="Google" id="ProtNLM"/>
    </source>
</evidence>
<organism evidence="1 2">
    <name type="scientific">Spirosoma pollinicola</name>
    <dbReference type="NCBI Taxonomy" id="2057025"/>
    <lineage>
        <taxon>Bacteria</taxon>
        <taxon>Pseudomonadati</taxon>
        <taxon>Bacteroidota</taxon>
        <taxon>Cytophagia</taxon>
        <taxon>Cytophagales</taxon>
        <taxon>Cytophagaceae</taxon>
        <taxon>Spirosoma</taxon>
    </lineage>
</organism>
<evidence type="ECO:0000313" key="1">
    <source>
        <dbReference type="EMBL" id="AUD04672.1"/>
    </source>
</evidence>
<evidence type="ECO:0000313" key="2">
    <source>
        <dbReference type="Proteomes" id="UP000232883"/>
    </source>
</evidence>
<sequence>MDGTQFAHTIQRLIQHHQIRQICIYRLDPLKLYDQQREWSFGHEFIQVGPYSYNLNRVRTYRIAENRLFLYF</sequence>
<keyword evidence="2" id="KW-1185">Reference proteome</keyword>
<accession>A0A2K8Z479</accession>
<proteinExistence type="predicted"/>
<dbReference type="EMBL" id="CP025096">
    <property type="protein sequence ID" value="AUD04672.1"/>
    <property type="molecule type" value="Genomic_DNA"/>
</dbReference>
<dbReference type="AlphaFoldDB" id="A0A2K8Z479"/>